<sequence>LYQYTKYSVQVVQLVKTAKEAFHWIPGPGKLMFEDFMRHVRKQKACKKDYFFGSLFRPEIVVSN</sequence>
<name>A0A0R3QG66_9BILA</name>
<organism evidence="1">
    <name type="scientific">Brugia timori</name>
    <dbReference type="NCBI Taxonomy" id="42155"/>
    <lineage>
        <taxon>Eukaryota</taxon>
        <taxon>Metazoa</taxon>
        <taxon>Ecdysozoa</taxon>
        <taxon>Nematoda</taxon>
        <taxon>Chromadorea</taxon>
        <taxon>Rhabditida</taxon>
        <taxon>Spirurina</taxon>
        <taxon>Spiruromorpha</taxon>
        <taxon>Filarioidea</taxon>
        <taxon>Onchocercidae</taxon>
        <taxon>Brugia</taxon>
    </lineage>
</organism>
<dbReference type="AlphaFoldDB" id="A0A0R3QG66"/>
<dbReference type="STRING" id="42155.A0A0R3QG66"/>
<accession>A0A0R3QG66</accession>
<reference evidence="1" key="1">
    <citation type="submission" date="2017-02" db="UniProtKB">
        <authorList>
            <consortium name="WormBaseParasite"/>
        </authorList>
    </citation>
    <scope>IDENTIFICATION</scope>
</reference>
<dbReference type="WBParaSite" id="BTMF_0000536501-mRNA-1">
    <property type="protein sequence ID" value="BTMF_0000536501-mRNA-1"/>
    <property type="gene ID" value="BTMF_0000536501"/>
</dbReference>
<proteinExistence type="predicted"/>
<evidence type="ECO:0000313" key="1">
    <source>
        <dbReference type="WBParaSite" id="BTMF_0000536501-mRNA-1"/>
    </source>
</evidence>
<protein>
    <submittedName>
        <fullName evidence="1">DUF663 domain-containing protein</fullName>
    </submittedName>
</protein>